<accession>A0ABM4VC70</accession>
<dbReference type="GeneID" id="140012730"/>
<dbReference type="PANTHER" id="PTHR33116">
    <property type="entry name" value="REVERSE TRANSCRIPTASE ZINC-BINDING DOMAIN-CONTAINING PROTEIN-RELATED-RELATED"/>
    <property type="match status" value="1"/>
</dbReference>
<keyword evidence="1" id="KW-1185">Reference proteome</keyword>
<dbReference type="RefSeq" id="XP_071917120.1">
    <property type="nucleotide sequence ID" value="XM_072061019.1"/>
</dbReference>
<organism evidence="1 2">
    <name type="scientific">Coffea arabica</name>
    <name type="common">Arabian coffee</name>
    <dbReference type="NCBI Taxonomy" id="13443"/>
    <lineage>
        <taxon>Eukaryota</taxon>
        <taxon>Viridiplantae</taxon>
        <taxon>Streptophyta</taxon>
        <taxon>Embryophyta</taxon>
        <taxon>Tracheophyta</taxon>
        <taxon>Spermatophyta</taxon>
        <taxon>Magnoliopsida</taxon>
        <taxon>eudicotyledons</taxon>
        <taxon>Gunneridae</taxon>
        <taxon>Pentapetalae</taxon>
        <taxon>asterids</taxon>
        <taxon>lamiids</taxon>
        <taxon>Gentianales</taxon>
        <taxon>Rubiaceae</taxon>
        <taxon>Ixoroideae</taxon>
        <taxon>Gardenieae complex</taxon>
        <taxon>Bertiereae - Coffeeae clade</taxon>
        <taxon>Coffeeae</taxon>
        <taxon>Coffea</taxon>
    </lineage>
</organism>
<proteinExistence type="predicted"/>
<evidence type="ECO:0000313" key="1">
    <source>
        <dbReference type="Proteomes" id="UP001652660"/>
    </source>
</evidence>
<dbReference type="Proteomes" id="UP001652660">
    <property type="component" value="Chromosome 8e"/>
</dbReference>
<sequence length="240" mass="27572">MEQETKVEISQALGNIQMVSQGKYLGLPMVVTRSKQQLFGYIKDIIQQRLKRWKNKLLSAAGKEVELKSVALVMPTYMMSCFKLPKKLCKEINSIMANYWWGEGNGKNKMHWTSWSKMSLDWKTGGLGFKDLGAFNTALLGKQVWRLLTQPNLLVSKVLTNRYHPKESFFKCKVPENASWIWKGLMGARQLIEKGVRRRIGNGKSTKIWEDSWIPDNHQGKVTTHKPQGCNLVKVDEMII</sequence>
<gene>
    <name evidence="2" type="primary">LOC140012730</name>
</gene>
<evidence type="ECO:0000313" key="2">
    <source>
        <dbReference type="RefSeq" id="XP_071917120.1"/>
    </source>
</evidence>
<reference evidence="2" key="1">
    <citation type="submission" date="2025-08" db="UniProtKB">
        <authorList>
            <consortium name="RefSeq"/>
        </authorList>
    </citation>
    <scope>IDENTIFICATION</scope>
    <source>
        <tissue evidence="2">Leaves</tissue>
    </source>
</reference>
<name>A0ABM4VC70_COFAR</name>
<dbReference type="PANTHER" id="PTHR33116:SF86">
    <property type="entry name" value="REVERSE TRANSCRIPTASE DOMAIN-CONTAINING PROTEIN"/>
    <property type="match status" value="1"/>
</dbReference>
<protein>
    <submittedName>
        <fullName evidence="2">Uncharacterized mitochondrial protein AtMg00310-like</fullName>
    </submittedName>
</protein>